<dbReference type="InterPro" id="IPR027417">
    <property type="entry name" value="P-loop_NTPase"/>
</dbReference>
<keyword evidence="24" id="KW-1185">Reference proteome</keyword>
<dbReference type="InterPro" id="IPR001650">
    <property type="entry name" value="Helicase_C-like"/>
</dbReference>
<dbReference type="InterPro" id="IPR048512">
    <property type="entry name" value="Dicer_platform"/>
</dbReference>
<evidence type="ECO:0000256" key="16">
    <source>
        <dbReference type="ARBA" id="ARBA00035116"/>
    </source>
</evidence>
<evidence type="ECO:0000256" key="14">
    <source>
        <dbReference type="ARBA" id="ARBA00023158"/>
    </source>
</evidence>
<keyword evidence="5" id="KW-0540">Nuclease</keyword>
<keyword evidence="11" id="KW-0347">Helicase</keyword>
<dbReference type="OrthoDB" id="416741at2759"/>
<keyword evidence="14" id="KW-0943">RNA-mediated gene silencing</keyword>
<dbReference type="GO" id="GO:0004525">
    <property type="term" value="F:ribonuclease III activity"/>
    <property type="evidence" value="ECO:0007669"/>
    <property type="project" value="UniProtKB-EC"/>
</dbReference>
<evidence type="ECO:0000256" key="3">
    <source>
        <dbReference type="ARBA" id="ARBA00001946"/>
    </source>
</evidence>
<dbReference type="SUPFAM" id="SSF54768">
    <property type="entry name" value="dsRNA-binding domain-like"/>
    <property type="match status" value="1"/>
</dbReference>
<keyword evidence="10" id="KW-0378">Hydrolase</keyword>
<keyword evidence="7" id="KW-0677">Repeat</keyword>
<dbReference type="SUPFAM" id="SSF69065">
    <property type="entry name" value="RNase III domain-like"/>
    <property type="match status" value="2"/>
</dbReference>
<dbReference type="InterPro" id="IPR011545">
    <property type="entry name" value="DEAD/DEAH_box_helicase_dom"/>
</dbReference>
<dbReference type="InterPro" id="IPR014001">
    <property type="entry name" value="Helicase_ATP-bd"/>
</dbReference>
<dbReference type="Gene3D" id="1.10.1520.10">
    <property type="entry name" value="Ribonuclease III domain"/>
    <property type="match status" value="2"/>
</dbReference>
<keyword evidence="15" id="KW-0464">Manganese</keyword>
<evidence type="ECO:0000256" key="1">
    <source>
        <dbReference type="ARBA" id="ARBA00000109"/>
    </source>
</evidence>
<dbReference type="FunFam" id="3.40.50.300:FF:000628">
    <property type="entry name" value="Endoribonuclease Dicer"/>
    <property type="match status" value="1"/>
</dbReference>
<keyword evidence="12" id="KW-0067">ATP-binding</keyword>
<evidence type="ECO:0000313" key="24">
    <source>
        <dbReference type="Proteomes" id="UP001153636"/>
    </source>
</evidence>
<dbReference type="Pfam" id="PF03368">
    <property type="entry name" value="Dicer_dimer"/>
    <property type="match status" value="1"/>
</dbReference>
<evidence type="ECO:0000256" key="8">
    <source>
        <dbReference type="ARBA" id="ARBA00022741"/>
    </source>
</evidence>
<dbReference type="GO" id="GO:0005634">
    <property type="term" value="C:nucleus"/>
    <property type="evidence" value="ECO:0007669"/>
    <property type="project" value="TreeGrafter"/>
</dbReference>
<feature type="domain" description="Helicase ATP-binding" evidence="20">
    <location>
        <begin position="16"/>
        <end position="192"/>
    </location>
</feature>
<dbReference type="GO" id="GO:0046872">
    <property type="term" value="F:metal ion binding"/>
    <property type="evidence" value="ECO:0007669"/>
    <property type="project" value="UniProtKB-KW"/>
</dbReference>
<dbReference type="Pfam" id="PF00271">
    <property type="entry name" value="Helicase_C"/>
    <property type="match status" value="1"/>
</dbReference>
<dbReference type="InterPro" id="IPR038248">
    <property type="entry name" value="Dicer_dimer_sf"/>
</dbReference>
<dbReference type="PROSITE" id="PS50821">
    <property type="entry name" value="PAZ"/>
    <property type="match status" value="1"/>
</dbReference>
<evidence type="ECO:0000313" key="23">
    <source>
        <dbReference type="EMBL" id="CAH1110957.1"/>
    </source>
</evidence>
<sequence length="1615" mass="186066">MSDQEDLIPRNYQIELMKIALEKNTIIFLPTGAGKTFIAILVLKQMGDSLLRSYSNGGKISIILVNTVALVDQHATYITTQTPFQVGKYSGDMNLDFWPRDKWYIEYEKNQVLIMTSQILVDLVNNKFIDLNKVNLLIFDECHRGVNDHSMRQLMKQFETLNDPPRVLGLTATLLNRNCKLNKVIEEVKALETTYHSKVATVEELEAVVGYSTNPKEFITTFHKYNLTAKEKYVVALLKKIKLGIKEVQFEPVKAPIIIKGLKPLSNNEGTKNLRNLIDDLIYHIETMGSYGGYRACLAHVIQIERIKKHCEDFNLFVLFTCVQTTFTYVSKKLQEEINRFDKKEAFFKTSSDQVVQLLRIIKNYKHENGEDLCCLIFTQRRFTAKVIYHLINDISRSHSEYKHIKAEFMVGNNSNPYKDTREALYIHKQSKKIIERFSQKEINILVASNVLEEGVDVPKCTLVIKYDLPVDYRSYIQSKGRARHKQSFYNIMVSNDNLKKFSQQYMEYQQIETILNDYLIGKNIEREEPSQQDIEAMYRENEIAPYYVAGPGSAQVNMTSAISLLCQYCQSLPSDVYTSLTPDWYVKHYGSKKSVVILLPTVCKLLDLIEGPPMVTLRLAKRAAALKACIILHKAGELDDHLLPIKNVLKEEDINFLFSHYPVKDDKTVGTQKKKRLHKKLIPEVIKAPILPFSTVYLHIIQLEPLFKQQTEDISHSTLFNMYFSSLCYGLVTQNPLPTICAFPIYVNLGTITVSLKVNESTVTLTDIDLQDIKKFHMNIFGNVINILKSFVAFDTGNEPEMMLLVPVNKQDKKIDWNVLKPHIEINPINEMSNDEKLKMEVTQESHLRRIVSPWYRRDHSTYIVTEVCLSRTANSPFPNEDYHTFKEYFKSKHNITIRNPDLPLLLVKGLTKSLNFIKPRGNKATKRKYDKLYVELEEYLPPELVVKQDFPACLWIQASFLPTILTRISFMLQLEEFRCRIAREKKGLGKEVVIVKKPLELDDYVLDYEPYLEEEEADIEITIPSNSIVQALPHPSMTINQDFKDKLLETQYPWKNIEEPKDVERNLDVTIMDIEHYEKFICYGVSDASRELRNTVDPNKTKHLALTYHKNFVPVKINMLDTPFGTDGPELCELYRALTAAKANEIVNLERLETLGDSFLKLLTSVYIYLRFPEYDEGRATSLKGRMVSNRNLFYLALKKNIDGVIKYNELNKDDFLPPALAIPNEMLQRIENKEVSIDAIFRLSIPFEEQVSGELSKKTIEGILNQECPLTDSEDYQIIAPFSKYQYYSDKHTADAVEGLTGIYYQTLGFEGGIKFLEWLGLIPESEHLERLLSQPSPDPILTRDDFESKIRRHLPLQGEIEKIIGYKFKNKAFLLQALTHSSYTPNRTTLSYEKLEFIGDAVLDFLITCHIYESCGNLDPGKLTDLRSALVNNITFASLVVKLGLHKYILMVNSKLQKLIDKFVKFMEQKNYVIDDEVMILVQEDEILLAESVDVPKVLGDIFEAIAGAVYLDSNKDLKKVWEVFYKIMWKEIDLFSTNVPMNVVRKIFEWPGAQPKFGKPCHTVNNRTMIALQFMLDRIPTSVHGFGTNKVTAKKAAAKLALHILDVRNK</sequence>
<dbReference type="Gene3D" id="3.30.160.20">
    <property type="match status" value="1"/>
</dbReference>
<dbReference type="GO" id="GO:0003723">
    <property type="term" value="F:RNA binding"/>
    <property type="evidence" value="ECO:0007669"/>
    <property type="project" value="UniProtKB-UniRule"/>
</dbReference>
<dbReference type="GO" id="GO:0005737">
    <property type="term" value="C:cytoplasm"/>
    <property type="evidence" value="ECO:0007669"/>
    <property type="project" value="TreeGrafter"/>
</dbReference>
<accession>A0A9P0D668</accession>
<dbReference type="InterPro" id="IPR003100">
    <property type="entry name" value="PAZ_dom"/>
</dbReference>
<dbReference type="GO" id="GO:0004386">
    <property type="term" value="F:helicase activity"/>
    <property type="evidence" value="ECO:0007669"/>
    <property type="project" value="UniProtKB-KW"/>
</dbReference>
<dbReference type="Pfam" id="PF02170">
    <property type="entry name" value="PAZ"/>
    <property type="match status" value="1"/>
</dbReference>
<gene>
    <name evidence="23" type="ORF">PSYICH_LOCUS11024</name>
</gene>
<comment type="cofactor">
    <cofactor evidence="3">
        <name>Mg(2+)</name>
        <dbReference type="ChEBI" id="CHEBI:18420"/>
    </cofactor>
</comment>
<dbReference type="Pfam" id="PF00636">
    <property type="entry name" value="Ribonuclease_3"/>
    <property type="match status" value="2"/>
</dbReference>
<dbReference type="FunFam" id="1.10.1520.10:FF:000005">
    <property type="entry name" value="Putative endoribonuclease dicer"/>
    <property type="match status" value="1"/>
</dbReference>
<dbReference type="SMART" id="SM00487">
    <property type="entry name" value="DEXDc"/>
    <property type="match status" value="1"/>
</dbReference>
<evidence type="ECO:0000256" key="15">
    <source>
        <dbReference type="ARBA" id="ARBA00023211"/>
    </source>
</evidence>
<dbReference type="SUPFAM" id="SSF101690">
    <property type="entry name" value="PAZ domain"/>
    <property type="match status" value="1"/>
</dbReference>
<dbReference type="EC" id="3.1.26.3" evidence="4"/>
<dbReference type="GO" id="GO:0004530">
    <property type="term" value="F:deoxyribonuclease I activity"/>
    <property type="evidence" value="ECO:0007669"/>
    <property type="project" value="TreeGrafter"/>
</dbReference>
<comment type="similarity">
    <text evidence="16 17">Belongs to the helicase family. Dicer subfamily.</text>
</comment>
<comment type="cofactor">
    <cofactor evidence="2">
        <name>Mn(2+)</name>
        <dbReference type="ChEBI" id="CHEBI:29035"/>
    </cofactor>
</comment>
<dbReference type="SMART" id="SM00490">
    <property type="entry name" value="HELICc"/>
    <property type="match status" value="1"/>
</dbReference>
<evidence type="ECO:0000256" key="12">
    <source>
        <dbReference type="ARBA" id="ARBA00022840"/>
    </source>
</evidence>
<comment type="catalytic activity">
    <reaction evidence="1">
        <text>Endonucleolytic cleavage to 5'-phosphomonoester.</text>
        <dbReference type="EC" id="3.1.26.3"/>
    </reaction>
</comment>
<evidence type="ECO:0000256" key="7">
    <source>
        <dbReference type="ARBA" id="ARBA00022737"/>
    </source>
</evidence>
<keyword evidence="17" id="KW-0694">RNA-binding</keyword>
<dbReference type="SMART" id="SM00535">
    <property type="entry name" value="RIBOc"/>
    <property type="match status" value="2"/>
</dbReference>
<dbReference type="InterPro" id="IPR005034">
    <property type="entry name" value="Dicer_dimerisation"/>
</dbReference>
<keyword evidence="6" id="KW-0479">Metal-binding</keyword>
<evidence type="ECO:0000256" key="2">
    <source>
        <dbReference type="ARBA" id="ARBA00001936"/>
    </source>
</evidence>
<dbReference type="GO" id="GO:0005524">
    <property type="term" value="F:ATP binding"/>
    <property type="evidence" value="ECO:0007669"/>
    <property type="project" value="UniProtKB-KW"/>
</dbReference>
<evidence type="ECO:0000259" key="18">
    <source>
        <dbReference type="PROSITE" id="PS50142"/>
    </source>
</evidence>
<keyword evidence="8" id="KW-0547">Nucleotide-binding</keyword>
<dbReference type="GO" id="GO:0006309">
    <property type="term" value="P:apoptotic DNA fragmentation"/>
    <property type="evidence" value="ECO:0007669"/>
    <property type="project" value="TreeGrafter"/>
</dbReference>
<evidence type="ECO:0000256" key="17">
    <source>
        <dbReference type="PROSITE-ProRule" id="PRU00657"/>
    </source>
</evidence>
<dbReference type="SUPFAM" id="SSF52540">
    <property type="entry name" value="P-loop containing nucleoside triphosphate hydrolases"/>
    <property type="match status" value="1"/>
</dbReference>
<dbReference type="Pfam" id="PF20931">
    <property type="entry name" value="Dicer_platform"/>
    <property type="match status" value="1"/>
</dbReference>
<feature type="domain" description="Dicer dsRNA-binding fold" evidence="22">
    <location>
        <begin position="562"/>
        <end position="653"/>
    </location>
</feature>
<protein>
    <recommendedName>
        <fullName evidence="4">ribonuclease III</fullName>
        <ecNumber evidence="4">3.1.26.3</ecNumber>
    </recommendedName>
</protein>
<reference evidence="23" key="1">
    <citation type="submission" date="2022-01" db="EMBL/GenBank/DDBJ databases">
        <authorList>
            <person name="King R."/>
        </authorList>
    </citation>
    <scope>NUCLEOTIDE SEQUENCE</scope>
</reference>
<feature type="domain" description="PAZ" evidence="19">
    <location>
        <begin position="829"/>
        <end position="951"/>
    </location>
</feature>
<dbReference type="PROSITE" id="PS51327">
    <property type="entry name" value="DICER_DSRBF"/>
    <property type="match status" value="1"/>
</dbReference>
<evidence type="ECO:0000256" key="6">
    <source>
        <dbReference type="ARBA" id="ARBA00022723"/>
    </source>
</evidence>
<name>A0A9P0D668_9CUCU</name>
<dbReference type="Gene3D" id="2.170.260.10">
    <property type="entry name" value="paz domain"/>
    <property type="match status" value="1"/>
</dbReference>
<evidence type="ECO:0000256" key="11">
    <source>
        <dbReference type="ARBA" id="ARBA00022806"/>
    </source>
</evidence>
<dbReference type="GO" id="GO:0030422">
    <property type="term" value="P:siRNA processing"/>
    <property type="evidence" value="ECO:0007669"/>
    <property type="project" value="InterPro"/>
</dbReference>
<feature type="domain" description="RNase III" evidence="18">
    <location>
        <begin position="1361"/>
        <end position="1519"/>
    </location>
</feature>
<dbReference type="InterPro" id="IPR044441">
    <property type="entry name" value="DICER_DSRM"/>
</dbReference>
<dbReference type="Proteomes" id="UP001153636">
    <property type="component" value="Chromosome 5"/>
</dbReference>
<evidence type="ECO:0000259" key="21">
    <source>
        <dbReference type="PROSITE" id="PS51194"/>
    </source>
</evidence>
<dbReference type="Gene3D" id="3.30.160.380">
    <property type="entry name" value="Dicer dimerisation domain"/>
    <property type="match status" value="1"/>
</dbReference>
<evidence type="ECO:0000256" key="5">
    <source>
        <dbReference type="ARBA" id="ARBA00022722"/>
    </source>
</evidence>
<keyword evidence="13" id="KW-0460">Magnesium</keyword>
<evidence type="ECO:0000256" key="9">
    <source>
        <dbReference type="ARBA" id="ARBA00022759"/>
    </source>
</evidence>
<dbReference type="Gene3D" id="3.40.50.300">
    <property type="entry name" value="P-loop containing nucleotide triphosphate hydrolases"/>
    <property type="match status" value="2"/>
</dbReference>
<dbReference type="GO" id="GO:0070578">
    <property type="term" value="C:RISC-loading complex"/>
    <property type="evidence" value="ECO:0007669"/>
    <property type="project" value="TreeGrafter"/>
</dbReference>
<dbReference type="CDD" id="cd15903">
    <property type="entry name" value="Dicer_PBD"/>
    <property type="match status" value="1"/>
</dbReference>
<dbReference type="PROSITE" id="PS51194">
    <property type="entry name" value="HELICASE_CTER"/>
    <property type="match status" value="1"/>
</dbReference>
<dbReference type="PANTHER" id="PTHR14950">
    <property type="entry name" value="DICER-RELATED"/>
    <property type="match status" value="1"/>
</dbReference>
<dbReference type="InterPro" id="IPR048513">
    <property type="entry name" value="Dicer_PBD"/>
</dbReference>
<dbReference type="CDD" id="cd18034">
    <property type="entry name" value="DEXHc_dicer"/>
    <property type="match status" value="1"/>
</dbReference>
<evidence type="ECO:0000256" key="13">
    <source>
        <dbReference type="ARBA" id="ARBA00022842"/>
    </source>
</evidence>
<evidence type="ECO:0000259" key="20">
    <source>
        <dbReference type="PROSITE" id="PS51192"/>
    </source>
</evidence>
<evidence type="ECO:0000256" key="10">
    <source>
        <dbReference type="ARBA" id="ARBA00022801"/>
    </source>
</evidence>
<feature type="domain" description="Helicase C-terminal" evidence="21">
    <location>
        <begin position="354"/>
        <end position="536"/>
    </location>
</feature>
<dbReference type="Pfam" id="PF00270">
    <property type="entry name" value="DEAD"/>
    <property type="match status" value="1"/>
</dbReference>
<dbReference type="CDD" id="cd00593">
    <property type="entry name" value="RIBOc"/>
    <property type="match status" value="2"/>
</dbReference>
<feature type="domain" description="RNase III" evidence="18">
    <location>
        <begin position="1119"/>
        <end position="1312"/>
    </location>
</feature>
<dbReference type="GO" id="GO:0031054">
    <property type="term" value="P:pre-miRNA processing"/>
    <property type="evidence" value="ECO:0007669"/>
    <property type="project" value="InterPro"/>
</dbReference>
<proteinExistence type="inferred from homology"/>
<dbReference type="SMART" id="SM00949">
    <property type="entry name" value="PAZ"/>
    <property type="match status" value="1"/>
</dbReference>
<evidence type="ECO:0000259" key="19">
    <source>
        <dbReference type="PROSITE" id="PS50821"/>
    </source>
</evidence>
<dbReference type="InterPro" id="IPR036085">
    <property type="entry name" value="PAZ_dom_sf"/>
</dbReference>
<dbReference type="Pfam" id="PF20932">
    <property type="entry name" value="Dicer_dsRBD"/>
    <property type="match status" value="1"/>
</dbReference>
<dbReference type="EMBL" id="OV651817">
    <property type="protein sequence ID" value="CAH1110957.1"/>
    <property type="molecule type" value="Genomic_DNA"/>
</dbReference>
<dbReference type="PANTHER" id="PTHR14950:SF37">
    <property type="entry name" value="ENDORIBONUCLEASE DICER"/>
    <property type="match status" value="1"/>
</dbReference>
<evidence type="ECO:0000256" key="4">
    <source>
        <dbReference type="ARBA" id="ARBA00012177"/>
    </source>
</evidence>
<organism evidence="23 24">
    <name type="scientific">Psylliodes chrysocephalus</name>
    <dbReference type="NCBI Taxonomy" id="3402493"/>
    <lineage>
        <taxon>Eukaryota</taxon>
        <taxon>Metazoa</taxon>
        <taxon>Ecdysozoa</taxon>
        <taxon>Arthropoda</taxon>
        <taxon>Hexapoda</taxon>
        <taxon>Insecta</taxon>
        <taxon>Pterygota</taxon>
        <taxon>Neoptera</taxon>
        <taxon>Endopterygota</taxon>
        <taxon>Coleoptera</taxon>
        <taxon>Polyphaga</taxon>
        <taxon>Cucujiformia</taxon>
        <taxon>Chrysomeloidea</taxon>
        <taxon>Chrysomelidae</taxon>
        <taxon>Galerucinae</taxon>
        <taxon>Alticini</taxon>
        <taxon>Psylliodes</taxon>
    </lineage>
</organism>
<dbReference type="PROSITE" id="PS50142">
    <property type="entry name" value="RNASE_3_2"/>
    <property type="match status" value="2"/>
</dbReference>
<evidence type="ECO:0000259" key="22">
    <source>
        <dbReference type="PROSITE" id="PS51327"/>
    </source>
</evidence>
<keyword evidence="9" id="KW-0255">Endonuclease</keyword>
<dbReference type="InterPro" id="IPR036389">
    <property type="entry name" value="RNase_III_sf"/>
</dbReference>
<dbReference type="InterPro" id="IPR000999">
    <property type="entry name" value="RNase_III_dom"/>
</dbReference>
<dbReference type="PROSITE" id="PS51192">
    <property type="entry name" value="HELICASE_ATP_BIND_1"/>
    <property type="match status" value="1"/>
</dbReference>